<evidence type="ECO:0000256" key="1">
    <source>
        <dbReference type="ARBA" id="ARBA00004726"/>
    </source>
</evidence>
<dbReference type="PIRSF" id="PIRSF004491">
    <property type="entry name" value="FAD_Synth"/>
    <property type="match status" value="1"/>
</dbReference>
<keyword evidence="5 14" id="KW-0808">Transferase</keyword>
<gene>
    <name evidence="16" type="ORF">cpu_20050</name>
</gene>
<dbReference type="Gene3D" id="2.40.30.30">
    <property type="entry name" value="Riboflavin kinase-like"/>
    <property type="match status" value="1"/>
</dbReference>
<dbReference type="OrthoDB" id="9803667at2"/>
<dbReference type="GO" id="GO:0009398">
    <property type="term" value="P:FMN biosynthetic process"/>
    <property type="evidence" value="ECO:0007669"/>
    <property type="project" value="UniProtKB-UniRule"/>
</dbReference>
<evidence type="ECO:0000259" key="15">
    <source>
        <dbReference type="SMART" id="SM00904"/>
    </source>
</evidence>
<evidence type="ECO:0000256" key="11">
    <source>
        <dbReference type="ARBA" id="ARBA00023268"/>
    </source>
</evidence>
<dbReference type="FunFam" id="3.40.50.620:FF:000021">
    <property type="entry name" value="Riboflavin biosynthesis protein"/>
    <property type="match status" value="1"/>
</dbReference>
<comment type="pathway">
    <text evidence="1 14">Cofactor biosynthesis; FAD biosynthesis; FAD from FMN: step 1/1.</text>
</comment>
<keyword evidence="8 14" id="KW-0418">Kinase</keyword>
<reference evidence="17" key="1">
    <citation type="submission" date="2016-12" db="EMBL/GenBank/DDBJ databases">
        <title>Draft Genome Sequences od Carboxydothermus pertinax and islandicus, Hydrogenogenic Carboxydotrophic Bacteria.</title>
        <authorList>
            <person name="Fukuyama Y."/>
            <person name="Ohmae K."/>
            <person name="Yoneda Y."/>
            <person name="Yoshida T."/>
            <person name="Sako Y."/>
        </authorList>
    </citation>
    <scope>NUCLEOTIDE SEQUENCE [LARGE SCALE GENOMIC DNA]</scope>
    <source>
        <strain evidence="17">Ug1</strain>
    </source>
</reference>
<dbReference type="InterPro" id="IPR015864">
    <property type="entry name" value="FAD_synthase"/>
</dbReference>
<keyword evidence="6 14" id="KW-0548">Nucleotidyltransferase</keyword>
<dbReference type="SUPFAM" id="SSF52374">
    <property type="entry name" value="Nucleotidylyl transferase"/>
    <property type="match status" value="1"/>
</dbReference>
<evidence type="ECO:0000256" key="13">
    <source>
        <dbReference type="ARBA" id="ARBA00049494"/>
    </source>
</evidence>
<dbReference type="EMBL" id="BDJK01000055">
    <property type="protein sequence ID" value="GAV23495.1"/>
    <property type="molecule type" value="Genomic_DNA"/>
</dbReference>
<organism evidence="16 17">
    <name type="scientific">Carboxydothermus pertinax</name>
    <dbReference type="NCBI Taxonomy" id="870242"/>
    <lineage>
        <taxon>Bacteria</taxon>
        <taxon>Bacillati</taxon>
        <taxon>Bacillota</taxon>
        <taxon>Clostridia</taxon>
        <taxon>Thermoanaerobacterales</taxon>
        <taxon>Thermoanaerobacteraceae</taxon>
        <taxon>Carboxydothermus</taxon>
    </lineage>
</organism>
<comment type="catalytic activity">
    <reaction evidence="13 14">
        <text>FMN + ATP + H(+) = FAD + diphosphate</text>
        <dbReference type="Rhea" id="RHEA:17237"/>
        <dbReference type="ChEBI" id="CHEBI:15378"/>
        <dbReference type="ChEBI" id="CHEBI:30616"/>
        <dbReference type="ChEBI" id="CHEBI:33019"/>
        <dbReference type="ChEBI" id="CHEBI:57692"/>
        <dbReference type="ChEBI" id="CHEBI:58210"/>
        <dbReference type="EC" id="2.7.7.2"/>
    </reaction>
</comment>
<dbReference type="NCBIfam" id="TIGR00083">
    <property type="entry name" value="ribF"/>
    <property type="match status" value="1"/>
</dbReference>
<dbReference type="Pfam" id="PF06574">
    <property type="entry name" value="FAD_syn"/>
    <property type="match status" value="1"/>
</dbReference>
<dbReference type="InterPro" id="IPR023465">
    <property type="entry name" value="Riboflavin_kinase_dom_sf"/>
</dbReference>
<comment type="catalytic activity">
    <reaction evidence="12 14">
        <text>riboflavin + ATP = FMN + ADP + H(+)</text>
        <dbReference type="Rhea" id="RHEA:14357"/>
        <dbReference type="ChEBI" id="CHEBI:15378"/>
        <dbReference type="ChEBI" id="CHEBI:30616"/>
        <dbReference type="ChEBI" id="CHEBI:57986"/>
        <dbReference type="ChEBI" id="CHEBI:58210"/>
        <dbReference type="ChEBI" id="CHEBI:456216"/>
        <dbReference type="EC" id="2.7.1.26"/>
    </reaction>
</comment>
<dbReference type="InterPro" id="IPR015865">
    <property type="entry name" value="Riboflavin_kinase_bac/euk"/>
</dbReference>
<keyword evidence="3 14" id="KW-0285">Flavoprotein</keyword>
<evidence type="ECO:0000313" key="17">
    <source>
        <dbReference type="Proteomes" id="UP000187485"/>
    </source>
</evidence>
<dbReference type="CDD" id="cd02064">
    <property type="entry name" value="FAD_synthetase_N"/>
    <property type="match status" value="1"/>
</dbReference>
<sequence length="308" mass="34610">MRVFNSSKEFSLNCPVVLALGNFDGVHLGHQKLLRVTRNLADKTGACSGVYTFWPHPLEVLQGKQVKYIISLEERLKIFSAHEMEFTVLESFTSEYARLSPEEFIQNILLENFKVAGVVAGFNYTFGYQGAGRVTDLIKAGEHFGFKVEVVEPVIFDREVVSSTAIREKILAGEIDRVNGMLGYKYFLKGRVVGGDKLARRLGFPTANILPEENLVLPQFGVYLVEVEIIGENLILPGIANLGVRPTVKADGRPLLEVHLLNYKANLYHRELKVNFLKKIRSEKKFASLEDLKKQIEADINEALQGIK</sequence>
<dbReference type="GO" id="GO:0005524">
    <property type="term" value="F:ATP binding"/>
    <property type="evidence" value="ECO:0007669"/>
    <property type="project" value="UniProtKB-UniRule"/>
</dbReference>
<dbReference type="Gene3D" id="3.40.50.620">
    <property type="entry name" value="HUPs"/>
    <property type="match status" value="1"/>
</dbReference>
<accession>A0A1L8CX33</accession>
<keyword evidence="7 14" id="KW-0547">Nucleotide-binding</keyword>
<dbReference type="InterPro" id="IPR023468">
    <property type="entry name" value="Riboflavin_kinase"/>
</dbReference>
<dbReference type="EC" id="2.7.1.26" evidence="14"/>
<dbReference type="PANTHER" id="PTHR22749">
    <property type="entry name" value="RIBOFLAVIN KINASE/FMN ADENYLYLTRANSFERASE"/>
    <property type="match status" value="1"/>
</dbReference>
<dbReference type="GO" id="GO:0003919">
    <property type="term" value="F:FMN adenylyltransferase activity"/>
    <property type="evidence" value="ECO:0007669"/>
    <property type="project" value="UniProtKB-UniRule"/>
</dbReference>
<dbReference type="GO" id="GO:0008531">
    <property type="term" value="F:riboflavin kinase activity"/>
    <property type="evidence" value="ECO:0007669"/>
    <property type="project" value="UniProtKB-UniRule"/>
</dbReference>
<dbReference type="InterPro" id="IPR014729">
    <property type="entry name" value="Rossmann-like_a/b/a_fold"/>
</dbReference>
<name>A0A1L8CX33_9THEO</name>
<evidence type="ECO:0000256" key="2">
    <source>
        <dbReference type="ARBA" id="ARBA00005201"/>
    </source>
</evidence>
<evidence type="ECO:0000256" key="14">
    <source>
        <dbReference type="PIRNR" id="PIRNR004491"/>
    </source>
</evidence>
<evidence type="ECO:0000256" key="7">
    <source>
        <dbReference type="ARBA" id="ARBA00022741"/>
    </source>
</evidence>
<protein>
    <recommendedName>
        <fullName evidence="14">Riboflavin biosynthesis protein</fullName>
    </recommendedName>
    <domain>
        <recommendedName>
            <fullName evidence="14">Riboflavin kinase</fullName>
            <ecNumber evidence="14">2.7.1.26</ecNumber>
        </recommendedName>
        <alternativeName>
            <fullName evidence="14">Flavokinase</fullName>
        </alternativeName>
    </domain>
    <domain>
        <recommendedName>
            <fullName evidence="14">FMN adenylyltransferase</fullName>
            <ecNumber evidence="14">2.7.7.2</ecNumber>
        </recommendedName>
        <alternativeName>
            <fullName evidence="14">FAD pyrophosphorylase</fullName>
        </alternativeName>
        <alternativeName>
            <fullName evidence="14">FAD synthase</fullName>
        </alternativeName>
    </domain>
</protein>
<proteinExistence type="inferred from homology"/>
<evidence type="ECO:0000256" key="9">
    <source>
        <dbReference type="ARBA" id="ARBA00022827"/>
    </source>
</evidence>
<evidence type="ECO:0000256" key="8">
    <source>
        <dbReference type="ARBA" id="ARBA00022777"/>
    </source>
</evidence>
<dbReference type="Pfam" id="PF01687">
    <property type="entry name" value="Flavokinase"/>
    <property type="match status" value="1"/>
</dbReference>
<dbReference type="RefSeq" id="WP_075859905.1">
    <property type="nucleotide sequence ID" value="NZ_BDJK01000055.1"/>
</dbReference>
<dbReference type="PANTHER" id="PTHR22749:SF6">
    <property type="entry name" value="RIBOFLAVIN KINASE"/>
    <property type="match status" value="1"/>
</dbReference>
<evidence type="ECO:0000256" key="12">
    <source>
        <dbReference type="ARBA" id="ARBA00047880"/>
    </source>
</evidence>
<dbReference type="STRING" id="870242.cpu_20050"/>
<keyword evidence="11" id="KW-0511">Multifunctional enzyme</keyword>
<comment type="caution">
    <text evidence="16">The sequence shown here is derived from an EMBL/GenBank/DDBJ whole genome shotgun (WGS) entry which is preliminary data.</text>
</comment>
<keyword evidence="17" id="KW-1185">Reference proteome</keyword>
<evidence type="ECO:0000256" key="4">
    <source>
        <dbReference type="ARBA" id="ARBA00022643"/>
    </source>
</evidence>
<evidence type="ECO:0000313" key="16">
    <source>
        <dbReference type="EMBL" id="GAV23495.1"/>
    </source>
</evidence>
<dbReference type="GO" id="GO:0006747">
    <property type="term" value="P:FAD biosynthetic process"/>
    <property type="evidence" value="ECO:0007669"/>
    <property type="project" value="UniProtKB-UniRule"/>
</dbReference>
<evidence type="ECO:0000256" key="10">
    <source>
        <dbReference type="ARBA" id="ARBA00022840"/>
    </source>
</evidence>
<dbReference type="UniPathway" id="UPA00276">
    <property type="reaction ID" value="UER00406"/>
</dbReference>
<feature type="domain" description="Riboflavin kinase" evidence="15">
    <location>
        <begin position="181"/>
        <end position="308"/>
    </location>
</feature>
<dbReference type="NCBIfam" id="NF004162">
    <property type="entry name" value="PRK05627.1-5"/>
    <property type="match status" value="1"/>
</dbReference>
<dbReference type="EC" id="2.7.7.2" evidence="14"/>
<evidence type="ECO:0000256" key="3">
    <source>
        <dbReference type="ARBA" id="ARBA00022630"/>
    </source>
</evidence>
<evidence type="ECO:0000256" key="5">
    <source>
        <dbReference type="ARBA" id="ARBA00022679"/>
    </source>
</evidence>
<dbReference type="Proteomes" id="UP000187485">
    <property type="component" value="Unassembled WGS sequence"/>
</dbReference>
<comment type="pathway">
    <text evidence="2 14">Cofactor biosynthesis; FMN biosynthesis; FMN from riboflavin (ATP route): step 1/1.</text>
</comment>
<dbReference type="SUPFAM" id="SSF82114">
    <property type="entry name" value="Riboflavin kinase-like"/>
    <property type="match status" value="1"/>
</dbReference>
<dbReference type="InterPro" id="IPR002606">
    <property type="entry name" value="Riboflavin_kinase_bac"/>
</dbReference>
<dbReference type="UniPathway" id="UPA00277">
    <property type="reaction ID" value="UER00407"/>
</dbReference>
<keyword evidence="10 14" id="KW-0067">ATP-binding</keyword>
<keyword evidence="4 14" id="KW-0288">FMN</keyword>
<dbReference type="SMART" id="SM00904">
    <property type="entry name" value="Flavokinase"/>
    <property type="match status" value="1"/>
</dbReference>
<dbReference type="GO" id="GO:0009231">
    <property type="term" value="P:riboflavin biosynthetic process"/>
    <property type="evidence" value="ECO:0007669"/>
    <property type="project" value="InterPro"/>
</dbReference>
<comment type="similarity">
    <text evidence="14">Belongs to the ribF family.</text>
</comment>
<evidence type="ECO:0000256" key="6">
    <source>
        <dbReference type="ARBA" id="ARBA00022695"/>
    </source>
</evidence>
<keyword evidence="9 14" id="KW-0274">FAD</keyword>
<dbReference type="AlphaFoldDB" id="A0A1L8CX33"/>